<keyword evidence="3" id="KW-1185">Reference proteome</keyword>
<feature type="transmembrane region" description="Helical" evidence="1">
    <location>
        <begin position="20"/>
        <end position="41"/>
    </location>
</feature>
<comment type="caution">
    <text evidence="2">The sequence shown here is derived from an EMBL/GenBank/DDBJ whole genome shotgun (WGS) entry which is preliminary data.</text>
</comment>
<protein>
    <submittedName>
        <fullName evidence="2">Uncharacterized protein</fullName>
    </submittedName>
</protein>
<keyword evidence="1" id="KW-1133">Transmembrane helix</keyword>
<proteinExistence type="predicted"/>
<keyword evidence="1" id="KW-0812">Transmembrane</keyword>
<accession>A0ABV5JER4</accession>
<reference evidence="2 3" key="1">
    <citation type="submission" date="2024-09" db="EMBL/GenBank/DDBJ databases">
        <authorList>
            <person name="Sun Q."/>
            <person name="Mori K."/>
        </authorList>
    </citation>
    <scope>NUCLEOTIDE SEQUENCE [LARGE SCALE GENOMIC DNA]</scope>
    <source>
        <strain evidence="2 3">CECT 8726</strain>
    </source>
</reference>
<sequence>MTNSPNIWSFLTSLGKQGFVIFMGAVTTTILLLWFLIHFVAEPGTEVGILGLFSYTKPLDRPSEFEQLQQHLVSYAAYEDISVRIAEDCGLYYFRDERGQKVYDILHDDVILEMRNFYIVVDGAPIPENLPTFVPIVNDELNAVIARIRYLCNRQFLEENPGHQEDFWEEEEVIFEPVMAEPVMEEEMISEPVMAEPVLEEPEIVYEEP</sequence>
<dbReference type="EMBL" id="JBHMEA010000034">
    <property type="protein sequence ID" value="MFB9231956.1"/>
    <property type="molecule type" value="Genomic_DNA"/>
</dbReference>
<organism evidence="2 3">
    <name type="scientific">Pseudohalocynthiibacter aestuariivivens</name>
    <dbReference type="NCBI Taxonomy" id="1591409"/>
    <lineage>
        <taxon>Bacteria</taxon>
        <taxon>Pseudomonadati</taxon>
        <taxon>Pseudomonadota</taxon>
        <taxon>Alphaproteobacteria</taxon>
        <taxon>Rhodobacterales</taxon>
        <taxon>Paracoccaceae</taxon>
        <taxon>Pseudohalocynthiibacter</taxon>
    </lineage>
</organism>
<evidence type="ECO:0000313" key="2">
    <source>
        <dbReference type="EMBL" id="MFB9231956.1"/>
    </source>
</evidence>
<evidence type="ECO:0000256" key="1">
    <source>
        <dbReference type="SAM" id="Phobius"/>
    </source>
</evidence>
<name>A0ABV5JER4_9RHOB</name>
<dbReference type="Proteomes" id="UP001589683">
    <property type="component" value="Unassembled WGS sequence"/>
</dbReference>
<gene>
    <name evidence="2" type="ORF">ACFFUT_09180</name>
</gene>
<keyword evidence="1" id="KW-0472">Membrane</keyword>
<evidence type="ECO:0000313" key="3">
    <source>
        <dbReference type="Proteomes" id="UP001589683"/>
    </source>
</evidence>
<dbReference type="RefSeq" id="WP_213890705.1">
    <property type="nucleotide sequence ID" value="NZ_JAGFNU010000013.1"/>
</dbReference>